<evidence type="ECO:0000313" key="3">
    <source>
        <dbReference type="Proteomes" id="UP000601027"/>
    </source>
</evidence>
<evidence type="ECO:0000313" key="2">
    <source>
        <dbReference type="EMBL" id="MBM0230521.1"/>
    </source>
</evidence>
<reference evidence="2 3" key="1">
    <citation type="submission" date="2021-01" db="EMBL/GenBank/DDBJ databases">
        <title>Draft genome sequence of Micromonospora sp. strain STR1_7.</title>
        <authorList>
            <person name="Karlyshev A."/>
            <person name="Jawad R."/>
        </authorList>
    </citation>
    <scope>NUCLEOTIDE SEQUENCE [LARGE SCALE GENOMIC DNA]</scope>
    <source>
        <strain evidence="2 3">STR1-7</strain>
    </source>
</reference>
<feature type="region of interest" description="Disordered" evidence="1">
    <location>
        <begin position="115"/>
        <end position="138"/>
    </location>
</feature>
<sequence length="138" mass="14629">MASKTGNDATRALRRRQELELRAVRAVEQAAGTVQDAERRRREVVARLDQEVGTAAAAHELAVAVLATVLRDDGLAADLTGVDVARVRAYRRSADGAAVRARIAELGELVPRRRRTAVPVPGSARPASAGDVSRGALS</sequence>
<protein>
    <submittedName>
        <fullName evidence="2">Uncharacterized protein</fullName>
    </submittedName>
</protein>
<accession>A0ABS1XMN4</accession>
<gene>
    <name evidence="2" type="ORF">JNW91_00700</name>
</gene>
<keyword evidence="3" id="KW-1185">Reference proteome</keyword>
<dbReference type="EMBL" id="JAEVHM010000001">
    <property type="protein sequence ID" value="MBM0230521.1"/>
    <property type="molecule type" value="Genomic_DNA"/>
</dbReference>
<organism evidence="2 3">
    <name type="scientific">Micromonospora parastrephiae</name>
    <dbReference type="NCBI Taxonomy" id="2806101"/>
    <lineage>
        <taxon>Bacteria</taxon>
        <taxon>Bacillati</taxon>
        <taxon>Actinomycetota</taxon>
        <taxon>Actinomycetes</taxon>
        <taxon>Micromonosporales</taxon>
        <taxon>Micromonosporaceae</taxon>
        <taxon>Micromonospora</taxon>
    </lineage>
</organism>
<name>A0ABS1XMN4_9ACTN</name>
<proteinExistence type="predicted"/>
<dbReference type="Proteomes" id="UP000601027">
    <property type="component" value="Unassembled WGS sequence"/>
</dbReference>
<comment type="caution">
    <text evidence="2">The sequence shown here is derived from an EMBL/GenBank/DDBJ whole genome shotgun (WGS) entry which is preliminary data.</text>
</comment>
<evidence type="ECO:0000256" key="1">
    <source>
        <dbReference type="SAM" id="MobiDB-lite"/>
    </source>
</evidence>
<dbReference type="RefSeq" id="WP_203172993.1">
    <property type="nucleotide sequence ID" value="NZ_JAEVHM010000001.1"/>
</dbReference>